<evidence type="ECO:0000313" key="6">
    <source>
        <dbReference type="Proteomes" id="UP001597115"/>
    </source>
</evidence>
<dbReference type="RefSeq" id="WP_380891183.1">
    <property type="nucleotide sequence ID" value="NZ_JBHUDY010000002.1"/>
</dbReference>
<dbReference type="Proteomes" id="UP001597115">
    <property type="component" value="Unassembled WGS sequence"/>
</dbReference>
<dbReference type="PANTHER" id="PTHR43884:SF20">
    <property type="entry name" value="ACYL-COA DEHYDROGENASE FADE28"/>
    <property type="match status" value="1"/>
</dbReference>
<dbReference type="Pfam" id="PF00441">
    <property type="entry name" value="Acyl-CoA_dh_1"/>
    <property type="match status" value="1"/>
</dbReference>
<proteinExistence type="predicted"/>
<accession>A0ABW4I8Y7</accession>
<reference evidence="6" key="1">
    <citation type="journal article" date="2019" name="Int. J. Syst. Evol. Microbiol.">
        <title>The Global Catalogue of Microorganisms (GCM) 10K type strain sequencing project: providing services to taxonomists for standard genome sequencing and annotation.</title>
        <authorList>
            <consortium name="The Broad Institute Genomics Platform"/>
            <consortium name="The Broad Institute Genome Sequencing Center for Infectious Disease"/>
            <person name="Wu L."/>
            <person name="Ma J."/>
        </authorList>
    </citation>
    <scope>NUCLEOTIDE SEQUENCE [LARGE SCALE GENOMIC DNA]</scope>
    <source>
        <strain evidence="6">CGMCC 1.16275</strain>
    </source>
</reference>
<keyword evidence="1" id="KW-0285">Flavoprotein</keyword>
<evidence type="ECO:0000313" key="5">
    <source>
        <dbReference type="EMBL" id="MFD1613264.1"/>
    </source>
</evidence>
<dbReference type="InterPro" id="IPR009075">
    <property type="entry name" value="AcylCo_DH/oxidase_C"/>
</dbReference>
<dbReference type="Gene3D" id="1.20.140.10">
    <property type="entry name" value="Butyryl-CoA Dehydrogenase, subunit A, domain 3"/>
    <property type="match status" value="1"/>
</dbReference>
<comment type="caution">
    <text evidence="5">The sequence shown here is derived from an EMBL/GenBank/DDBJ whole genome shotgun (WGS) entry which is preliminary data.</text>
</comment>
<sequence>MDLSLTDDQRAILDALDSMARPHEAAPLHEAGFTATNCALERDLEQGGFLDVGFDPDLGTVTAALVVERLARLPIAVEAGASALVRPLLGKAFARPICLVEAGKLERPVRFLREGAQVVVVGDEVTSFVASSNNFRAEPEALFAYPMATLLDLPATNSVAAQPDAVRTRWRVALAAETAGLMFAALASVAAHTSERQQFGRPLATFQALRHRLAEAQVRTNGVYWLAMKAAATMDPADAGMAAFHAQESARVVVYDFHQFLGAMGMTLEHPLHLWTYRLKALIGELGGRGANALAAADAIWGNRGEF</sequence>
<organism evidence="5 6">
    <name type="scientific">Sphingomonas tabacisoli</name>
    <dbReference type="NCBI Taxonomy" id="2249466"/>
    <lineage>
        <taxon>Bacteria</taxon>
        <taxon>Pseudomonadati</taxon>
        <taxon>Pseudomonadota</taxon>
        <taxon>Alphaproteobacteria</taxon>
        <taxon>Sphingomonadales</taxon>
        <taxon>Sphingomonadaceae</taxon>
        <taxon>Sphingomonas</taxon>
    </lineage>
</organism>
<dbReference type="SUPFAM" id="SSF47203">
    <property type="entry name" value="Acyl-CoA dehydrogenase C-terminal domain-like"/>
    <property type="match status" value="1"/>
</dbReference>
<name>A0ABW4I8Y7_9SPHN</name>
<evidence type="ECO:0000256" key="3">
    <source>
        <dbReference type="ARBA" id="ARBA00023002"/>
    </source>
</evidence>
<keyword evidence="2" id="KW-0274">FAD</keyword>
<dbReference type="EMBL" id="JBHUDY010000002">
    <property type="protein sequence ID" value="MFD1613264.1"/>
    <property type="molecule type" value="Genomic_DNA"/>
</dbReference>
<evidence type="ECO:0000259" key="4">
    <source>
        <dbReference type="Pfam" id="PF00441"/>
    </source>
</evidence>
<keyword evidence="6" id="KW-1185">Reference proteome</keyword>
<keyword evidence="3" id="KW-0560">Oxidoreductase</keyword>
<evidence type="ECO:0000256" key="2">
    <source>
        <dbReference type="ARBA" id="ARBA00022827"/>
    </source>
</evidence>
<gene>
    <name evidence="5" type="ORF">ACFSCW_15770</name>
</gene>
<dbReference type="PANTHER" id="PTHR43884">
    <property type="entry name" value="ACYL-COA DEHYDROGENASE"/>
    <property type="match status" value="1"/>
</dbReference>
<dbReference type="InterPro" id="IPR036250">
    <property type="entry name" value="AcylCo_DH-like_C"/>
</dbReference>
<evidence type="ECO:0000256" key="1">
    <source>
        <dbReference type="ARBA" id="ARBA00022630"/>
    </source>
</evidence>
<feature type="domain" description="Acyl-CoA dehydrogenase/oxidase C-terminal" evidence="4">
    <location>
        <begin position="171"/>
        <end position="280"/>
    </location>
</feature>
<protein>
    <submittedName>
        <fullName evidence="5">Acyl-CoA dehydrogenase family protein</fullName>
    </submittedName>
</protein>